<proteinExistence type="predicted"/>
<dbReference type="RefSeq" id="WP_127932930.1">
    <property type="nucleotide sequence ID" value="NZ_SAUN01000001.1"/>
</dbReference>
<dbReference type="Proteomes" id="UP000284824">
    <property type="component" value="Unassembled WGS sequence"/>
</dbReference>
<dbReference type="EMBL" id="SAUN01000001">
    <property type="protein sequence ID" value="RVX40572.1"/>
    <property type="molecule type" value="Genomic_DNA"/>
</dbReference>
<keyword evidence="2" id="KW-1185">Reference proteome</keyword>
<reference evidence="1 2" key="1">
    <citation type="submission" date="2019-01" db="EMBL/GenBank/DDBJ databases">
        <title>Sequencing the genomes of 1000 actinobacteria strains.</title>
        <authorList>
            <person name="Klenk H.-P."/>
        </authorList>
    </citation>
    <scope>NUCLEOTIDE SEQUENCE [LARGE SCALE GENOMIC DNA]</scope>
    <source>
        <strain evidence="1 2">DSM 43925</strain>
    </source>
</reference>
<evidence type="ECO:0000313" key="1">
    <source>
        <dbReference type="EMBL" id="RVX40572.1"/>
    </source>
</evidence>
<sequence length="90" mass="9347">MTAAKMPEHPAHPLDTALEALASAFADTVTVIRATSDDQAALAGATRVSDMLEELSKAASSLRTTIIVDIRGRLIRSAVGPAAAHARHTS</sequence>
<comment type="caution">
    <text evidence="1">The sequence shown here is derived from an EMBL/GenBank/DDBJ whole genome shotgun (WGS) entry which is preliminary data.</text>
</comment>
<dbReference type="AlphaFoldDB" id="A0A438M4A2"/>
<accession>A0A438M4A2</accession>
<gene>
    <name evidence="1" type="ORF">EDD27_2987</name>
</gene>
<name>A0A438M4A2_9ACTN</name>
<organism evidence="1 2">
    <name type="scientific">Nonomuraea polychroma</name>
    <dbReference type="NCBI Taxonomy" id="46176"/>
    <lineage>
        <taxon>Bacteria</taxon>
        <taxon>Bacillati</taxon>
        <taxon>Actinomycetota</taxon>
        <taxon>Actinomycetes</taxon>
        <taxon>Streptosporangiales</taxon>
        <taxon>Streptosporangiaceae</taxon>
        <taxon>Nonomuraea</taxon>
    </lineage>
</organism>
<evidence type="ECO:0000313" key="2">
    <source>
        <dbReference type="Proteomes" id="UP000284824"/>
    </source>
</evidence>
<protein>
    <submittedName>
        <fullName evidence="1">Uncharacterized protein</fullName>
    </submittedName>
</protein>